<sequence>MKTSATNSMSYLNQWMNCESKQEKRITELKAVKHIIAQKHVAKLFRGRRDYEQRTNSENELN</sequence>
<evidence type="ECO:0000313" key="1">
    <source>
        <dbReference type="EMBL" id="CRL04146.1"/>
    </source>
</evidence>
<name>A0A1J1IWS6_9DIPT</name>
<dbReference type="Proteomes" id="UP000183832">
    <property type="component" value="Unassembled WGS sequence"/>
</dbReference>
<evidence type="ECO:0000313" key="2">
    <source>
        <dbReference type="Proteomes" id="UP000183832"/>
    </source>
</evidence>
<dbReference type="AlphaFoldDB" id="A0A1J1IWS6"/>
<dbReference type="EMBL" id="CVRI01000061">
    <property type="protein sequence ID" value="CRL04146.1"/>
    <property type="molecule type" value="Genomic_DNA"/>
</dbReference>
<keyword evidence="2" id="KW-1185">Reference proteome</keyword>
<reference evidence="1 2" key="1">
    <citation type="submission" date="2015-04" db="EMBL/GenBank/DDBJ databases">
        <authorList>
            <person name="Syromyatnikov M.Y."/>
            <person name="Popov V.N."/>
        </authorList>
    </citation>
    <scope>NUCLEOTIDE SEQUENCE [LARGE SCALE GENOMIC DNA]</scope>
</reference>
<protein>
    <submittedName>
        <fullName evidence="1">CLUMA_CG017257, isoform A</fullName>
    </submittedName>
</protein>
<gene>
    <name evidence="1" type="ORF">CLUMA_CG017257</name>
</gene>
<proteinExistence type="predicted"/>
<organism evidence="1 2">
    <name type="scientific">Clunio marinus</name>
    <dbReference type="NCBI Taxonomy" id="568069"/>
    <lineage>
        <taxon>Eukaryota</taxon>
        <taxon>Metazoa</taxon>
        <taxon>Ecdysozoa</taxon>
        <taxon>Arthropoda</taxon>
        <taxon>Hexapoda</taxon>
        <taxon>Insecta</taxon>
        <taxon>Pterygota</taxon>
        <taxon>Neoptera</taxon>
        <taxon>Endopterygota</taxon>
        <taxon>Diptera</taxon>
        <taxon>Nematocera</taxon>
        <taxon>Chironomoidea</taxon>
        <taxon>Chironomidae</taxon>
        <taxon>Clunio</taxon>
    </lineage>
</organism>
<accession>A0A1J1IWS6</accession>